<evidence type="ECO:0000313" key="1">
    <source>
        <dbReference type="EMBL" id="GAP19754.1"/>
    </source>
</evidence>
<protein>
    <recommendedName>
        <fullName evidence="2">ParB/Sulfiredoxin domain-containing protein</fullName>
    </recommendedName>
</protein>
<dbReference type="EMBL" id="DF967975">
    <property type="protein sequence ID" value="GAP19754.1"/>
    <property type="molecule type" value="Genomic_DNA"/>
</dbReference>
<gene>
    <name evidence="1" type="ORF">LSAC_03666</name>
</gene>
<dbReference type="RefSeq" id="WP_062420004.1">
    <property type="nucleotide sequence ID" value="NZ_BBXZ01000192.1"/>
</dbReference>
<dbReference type="SUPFAM" id="SSF110849">
    <property type="entry name" value="ParB/Sulfiredoxin"/>
    <property type="match status" value="1"/>
</dbReference>
<accession>A0A0N0RD63</accession>
<evidence type="ECO:0008006" key="2">
    <source>
        <dbReference type="Google" id="ProtNLM"/>
    </source>
</evidence>
<dbReference type="AlphaFoldDB" id="A0A0N0RD63"/>
<proteinExistence type="predicted"/>
<organism evidence="1">
    <name type="scientific">Levilinea saccharolytica</name>
    <dbReference type="NCBI Taxonomy" id="229921"/>
    <lineage>
        <taxon>Bacteria</taxon>
        <taxon>Bacillati</taxon>
        <taxon>Chloroflexota</taxon>
        <taxon>Anaerolineae</taxon>
        <taxon>Anaerolineales</taxon>
        <taxon>Anaerolineaceae</taxon>
        <taxon>Levilinea</taxon>
    </lineage>
</organism>
<dbReference type="OrthoDB" id="1100724at2"/>
<dbReference type="InterPro" id="IPR036086">
    <property type="entry name" value="ParB/Sulfiredoxin_sf"/>
</dbReference>
<reference evidence="1" key="1">
    <citation type="journal article" date="2015" name="Genome Announc.">
        <title>Draft Genome Sequences of Anaerolinea thermolimosa IMO-1, Bellilinea caldifistulae GOMI-1, Leptolinea tardivitalis YMTK-2, Levilinea saccharolytica KIBI-1, Longilinea arvoryzae KOME-1, Previously Described as Members of the Class Anaerolineae (Chloroflexi).</title>
        <authorList>
            <person name="Matsuura N."/>
            <person name="Tourlousse M.D."/>
            <person name="Ohashi A."/>
            <person name="Hugenholtz P."/>
            <person name="Sekiguchi Y."/>
        </authorList>
    </citation>
    <scope>NUCLEOTIDE SEQUENCE</scope>
    <source>
        <strain evidence="1">KIBI-1</strain>
    </source>
</reference>
<sequence length="150" mass="16818">MTYGNVQLKNLDETANSLFEREAARATWNQILARITRHCTCLAQLNDEVCGSGLHGEHYGGLTEVPVELVCGTESRGQDFDSEFRPTRSHNRERWLSVALARLQGRGLPPVTLILKDGLYYVRDGHHRVSVARALGEAFIEAEVIVWENA</sequence>
<name>A0A0N0RD63_9CHLR</name>